<dbReference type="AlphaFoldDB" id="A0A1G7HUC0"/>
<reference evidence="6 7" key="1">
    <citation type="submission" date="2016-10" db="EMBL/GenBank/DDBJ databases">
        <authorList>
            <person name="de Groot N.N."/>
        </authorList>
    </citation>
    <scope>NUCLEOTIDE SEQUENCE [LARGE SCALE GENOMIC DNA]</scope>
    <source>
        <strain evidence="6 7">DSM 28129</strain>
    </source>
</reference>
<dbReference type="PANTHER" id="PTHR30146:SF148">
    <property type="entry name" value="HTH-TYPE TRANSCRIPTIONAL REPRESSOR PURR-RELATED"/>
    <property type="match status" value="1"/>
</dbReference>
<dbReference type="InterPro" id="IPR046335">
    <property type="entry name" value="LacI/GalR-like_sensor"/>
</dbReference>
<dbReference type="SUPFAM" id="SSF53822">
    <property type="entry name" value="Periplasmic binding protein-like I"/>
    <property type="match status" value="1"/>
</dbReference>
<evidence type="ECO:0000313" key="6">
    <source>
        <dbReference type="EMBL" id="SDF04042.1"/>
    </source>
</evidence>
<dbReference type="Proteomes" id="UP000198972">
    <property type="component" value="Unassembled WGS sequence"/>
</dbReference>
<keyword evidence="7" id="KW-1185">Reference proteome</keyword>
<dbReference type="SUPFAM" id="SSF47413">
    <property type="entry name" value="lambda repressor-like DNA-binding domains"/>
    <property type="match status" value="1"/>
</dbReference>
<keyword evidence="3" id="KW-0238">DNA-binding</keyword>
<proteinExistence type="predicted"/>
<protein>
    <submittedName>
        <fullName evidence="6">Transcriptional regulator, LacI family</fullName>
    </submittedName>
</protein>
<dbReference type="EMBL" id="FNBG01000005">
    <property type="protein sequence ID" value="SDF04042.1"/>
    <property type="molecule type" value="Genomic_DNA"/>
</dbReference>
<keyword evidence="2" id="KW-0805">Transcription regulation</keyword>
<dbReference type="InterPro" id="IPR010982">
    <property type="entry name" value="Lambda_DNA-bd_dom_sf"/>
</dbReference>
<sequence length="367" mass="41993">MTNYYFVKYIELSLSCFEGNEKNLARKKKISMQDIAEKLQISKNAVSLALQNKKGVSDELRLQVINTAKQLGYGHFAEKESLVSNILVIVPERIMSYQDNDHFQFFHDMIWGLEKSIRKKGLNAVITPIDQEMEKDLILPGVFKDIPYHGVILFGIVDKEYARLIWEMDIPLVILDSYYRDLSCPVVTSSNIEGACEAVSYLISEGHRDIGFIGPTNLTTSHEERWFGYWLAMQNHKLRINDLFCLKFSDGFHDTEKEIAAFLDGLEKMPSAFFCGNDRIAYILSQQLRQRNLLVPDDISIAGFDDLHYVEEAGLKMTTMRVEKAEVCDAAASLLLSITDRNRETVRVYVPPTLVVRESVRRVQSTN</sequence>
<dbReference type="Pfam" id="PF13377">
    <property type="entry name" value="Peripla_BP_3"/>
    <property type="match status" value="1"/>
</dbReference>
<dbReference type="InterPro" id="IPR028082">
    <property type="entry name" value="Peripla_BP_I"/>
</dbReference>
<gene>
    <name evidence="6" type="ORF">SAMN04488542_10539</name>
</gene>
<dbReference type="CDD" id="cd01392">
    <property type="entry name" value="HTH_LacI"/>
    <property type="match status" value="1"/>
</dbReference>
<dbReference type="GO" id="GO:0003700">
    <property type="term" value="F:DNA-binding transcription factor activity"/>
    <property type="evidence" value="ECO:0007669"/>
    <property type="project" value="TreeGrafter"/>
</dbReference>
<feature type="domain" description="HTH lacI-type" evidence="5">
    <location>
        <begin position="29"/>
        <end position="96"/>
    </location>
</feature>
<accession>A0A1G7HUC0</accession>
<organism evidence="6 7">
    <name type="scientific">Fontibacillus panacisegetis</name>
    <dbReference type="NCBI Taxonomy" id="670482"/>
    <lineage>
        <taxon>Bacteria</taxon>
        <taxon>Bacillati</taxon>
        <taxon>Bacillota</taxon>
        <taxon>Bacilli</taxon>
        <taxon>Bacillales</taxon>
        <taxon>Paenibacillaceae</taxon>
        <taxon>Fontibacillus</taxon>
    </lineage>
</organism>
<dbReference type="InterPro" id="IPR000843">
    <property type="entry name" value="HTH_LacI"/>
</dbReference>
<evidence type="ECO:0000256" key="3">
    <source>
        <dbReference type="ARBA" id="ARBA00023125"/>
    </source>
</evidence>
<evidence type="ECO:0000256" key="4">
    <source>
        <dbReference type="ARBA" id="ARBA00023163"/>
    </source>
</evidence>
<keyword evidence="1" id="KW-0678">Repressor</keyword>
<dbReference type="STRING" id="670482.SAMN04488542_10539"/>
<keyword evidence="4" id="KW-0804">Transcription</keyword>
<evidence type="ECO:0000259" key="5">
    <source>
        <dbReference type="SMART" id="SM00354"/>
    </source>
</evidence>
<dbReference type="SMART" id="SM00354">
    <property type="entry name" value="HTH_LACI"/>
    <property type="match status" value="1"/>
</dbReference>
<dbReference type="Gene3D" id="3.40.50.2300">
    <property type="match status" value="2"/>
</dbReference>
<dbReference type="PANTHER" id="PTHR30146">
    <property type="entry name" value="LACI-RELATED TRANSCRIPTIONAL REPRESSOR"/>
    <property type="match status" value="1"/>
</dbReference>
<dbReference type="GO" id="GO:0000976">
    <property type="term" value="F:transcription cis-regulatory region binding"/>
    <property type="evidence" value="ECO:0007669"/>
    <property type="project" value="TreeGrafter"/>
</dbReference>
<dbReference type="Pfam" id="PF00356">
    <property type="entry name" value="LacI"/>
    <property type="match status" value="1"/>
</dbReference>
<evidence type="ECO:0000256" key="2">
    <source>
        <dbReference type="ARBA" id="ARBA00023015"/>
    </source>
</evidence>
<evidence type="ECO:0000313" key="7">
    <source>
        <dbReference type="Proteomes" id="UP000198972"/>
    </source>
</evidence>
<dbReference type="Gene3D" id="1.10.260.40">
    <property type="entry name" value="lambda repressor-like DNA-binding domains"/>
    <property type="match status" value="1"/>
</dbReference>
<name>A0A1G7HUC0_9BACL</name>
<evidence type="ECO:0000256" key="1">
    <source>
        <dbReference type="ARBA" id="ARBA00022491"/>
    </source>
</evidence>